<dbReference type="RefSeq" id="WP_008716668.1">
    <property type="nucleotide sequence ID" value="NZ_JBBMFM010000099.1"/>
</dbReference>
<accession>A0ABV1DAC6</accession>
<keyword evidence="2" id="KW-1185">Reference proteome</keyword>
<gene>
    <name evidence="1" type="ORF">WMQ36_20375</name>
</gene>
<reference evidence="1 2" key="1">
    <citation type="submission" date="2024-03" db="EMBL/GenBank/DDBJ databases">
        <title>Human intestinal bacterial collection.</title>
        <authorList>
            <person name="Pauvert C."/>
            <person name="Hitch T.C.A."/>
            <person name="Clavel T."/>
        </authorList>
    </citation>
    <scope>NUCLEOTIDE SEQUENCE [LARGE SCALE GENOMIC DNA]</scope>
    <source>
        <strain evidence="1 2">CLA-SR-H021</strain>
    </source>
</reference>
<proteinExistence type="predicted"/>
<dbReference type="Proteomes" id="UP001454086">
    <property type="component" value="Unassembled WGS sequence"/>
</dbReference>
<name>A0ABV1DAC6_9FIRM</name>
<evidence type="ECO:0000313" key="1">
    <source>
        <dbReference type="EMBL" id="MEQ2427325.1"/>
    </source>
</evidence>
<comment type="caution">
    <text evidence="1">The sequence shown here is derived from an EMBL/GenBank/DDBJ whole genome shotgun (WGS) entry which is preliminary data.</text>
</comment>
<protein>
    <submittedName>
        <fullName evidence="1">NCS2 family permease</fullName>
    </submittedName>
</protein>
<dbReference type="EMBL" id="JBBMFM010000099">
    <property type="protein sequence ID" value="MEQ2427325.1"/>
    <property type="molecule type" value="Genomic_DNA"/>
</dbReference>
<sequence length="355" mass="36236">MITIHDFLAALGGVLNGATQSVMAMTFGFAMLPSALAYLVGIAGCVVFNSAVPISFQAETMAMAGTMGKTRNERLSMVILAGIGMSVLGALGLLEGIVKFAGGHVTAAMMAGVGLILAKISVDMVRGDHKLGSISMGVGILSYLITRDLVYTCLFSIAASSIAYHFSKGNAVKNIEIEDRFSFQLPAFSANILRGTLALMCITIGGNIAFGQVSGAISGVDVNVDHISIYSGLADAASSLFGGSPISVVISPTAAAPNAKWAAVIMMAIMALILLSRQLPKIVRYIPSSAVAGTLFILGAVLTLPSNLQAAYADAAPGTALASSVALTVTVFTDPFFGLAAGILVNLLAVPLGLG</sequence>
<organism evidence="1 2">
    <name type="scientific">Enterocloster hominis</name>
    <name type="common">ex Hitch et al. 2024</name>
    <dbReference type="NCBI Taxonomy" id="1917870"/>
    <lineage>
        <taxon>Bacteria</taxon>
        <taxon>Bacillati</taxon>
        <taxon>Bacillota</taxon>
        <taxon>Clostridia</taxon>
        <taxon>Lachnospirales</taxon>
        <taxon>Lachnospiraceae</taxon>
        <taxon>Enterocloster</taxon>
    </lineage>
</organism>
<evidence type="ECO:0000313" key="2">
    <source>
        <dbReference type="Proteomes" id="UP001454086"/>
    </source>
</evidence>